<comment type="caution">
    <text evidence="7">The sequence shown here is derived from an EMBL/GenBank/DDBJ whole genome shotgun (WGS) entry which is preliminary data.</text>
</comment>
<evidence type="ECO:0000313" key="7">
    <source>
        <dbReference type="EMBL" id="MBH1941409.1"/>
    </source>
</evidence>
<proteinExistence type="predicted"/>
<comment type="subcellular location">
    <subcellularLocation>
        <location evidence="1">Cell membrane</location>
        <topology evidence="1">Multi-pass membrane protein</topology>
    </subcellularLocation>
</comment>
<evidence type="ECO:0000256" key="4">
    <source>
        <dbReference type="ARBA" id="ARBA00022989"/>
    </source>
</evidence>
<feature type="transmembrane region" description="Helical" evidence="6">
    <location>
        <begin position="68"/>
        <end position="92"/>
    </location>
</feature>
<dbReference type="Pfam" id="PF02653">
    <property type="entry name" value="BPD_transp_2"/>
    <property type="match status" value="1"/>
</dbReference>
<feature type="transmembrane region" description="Helical" evidence="6">
    <location>
        <begin position="288"/>
        <end position="304"/>
    </location>
</feature>
<organism evidence="7 8">
    <name type="scientific">Mobilitalea sibirica</name>
    <dbReference type="NCBI Taxonomy" id="1462919"/>
    <lineage>
        <taxon>Bacteria</taxon>
        <taxon>Bacillati</taxon>
        <taxon>Bacillota</taxon>
        <taxon>Clostridia</taxon>
        <taxon>Lachnospirales</taxon>
        <taxon>Lachnospiraceae</taxon>
        <taxon>Mobilitalea</taxon>
    </lineage>
</organism>
<dbReference type="GO" id="GO:0005886">
    <property type="term" value="C:plasma membrane"/>
    <property type="evidence" value="ECO:0007669"/>
    <property type="project" value="UniProtKB-SubCell"/>
</dbReference>
<accession>A0A8J7GZP5</accession>
<evidence type="ECO:0000313" key="8">
    <source>
        <dbReference type="Proteomes" id="UP000623269"/>
    </source>
</evidence>
<feature type="transmembrane region" description="Helical" evidence="6">
    <location>
        <begin position="203"/>
        <end position="225"/>
    </location>
</feature>
<keyword evidence="2" id="KW-1003">Cell membrane</keyword>
<feature type="transmembrane region" description="Helical" evidence="6">
    <location>
        <begin position="256"/>
        <end position="276"/>
    </location>
</feature>
<keyword evidence="3 6" id="KW-0812">Transmembrane</keyword>
<dbReference type="Proteomes" id="UP000623269">
    <property type="component" value="Unassembled WGS sequence"/>
</dbReference>
<evidence type="ECO:0000256" key="3">
    <source>
        <dbReference type="ARBA" id="ARBA00022692"/>
    </source>
</evidence>
<evidence type="ECO:0000256" key="2">
    <source>
        <dbReference type="ARBA" id="ARBA00022475"/>
    </source>
</evidence>
<protein>
    <submittedName>
        <fullName evidence="7">ABC transporter permease</fullName>
    </submittedName>
</protein>
<gene>
    <name evidence="7" type="ORF">I5677_10945</name>
</gene>
<evidence type="ECO:0000256" key="5">
    <source>
        <dbReference type="ARBA" id="ARBA00023136"/>
    </source>
</evidence>
<feature type="transmembrane region" description="Helical" evidence="6">
    <location>
        <begin position="104"/>
        <end position="122"/>
    </location>
</feature>
<feature type="transmembrane region" description="Helical" evidence="6">
    <location>
        <begin position="6"/>
        <end position="24"/>
    </location>
</feature>
<dbReference type="AlphaFoldDB" id="A0A8J7GZP5"/>
<feature type="transmembrane region" description="Helical" evidence="6">
    <location>
        <begin position="36"/>
        <end position="56"/>
    </location>
</feature>
<evidence type="ECO:0000256" key="6">
    <source>
        <dbReference type="SAM" id="Phobius"/>
    </source>
</evidence>
<dbReference type="GO" id="GO:0022857">
    <property type="term" value="F:transmembrane transporter activity"/>
    <property type="evidence" value="ECO:0007669"/>
    <property type="project" value="InterPro"/>
</dbReference>
<dbReference type="CDD" id="cd06580">
    <property type="entry name" value="TM_PBP1_transp_TpRbsC_like"/>
    <property type="match status" value="1"/>
</dbReference>
<feature type="transmembrane region" description="Helical" evidence="6">
    <location>
        <begin position="231"/>
        <end position="249"/>
    </location>
</feature>
<dbReference type="InterPro" id="IPR001851">
    <property type="entry name" value="ABC_transp_permease"/>
</dbReference>
<feature type="transmembrane region" description="Helical" evidence="6">
    <location>
        <begin position="154"/>
        <end position="173"/>
    </location>
</feature>
<evidence type="ECO:0000256" key="1">
    <source>
        <dbReference type="ARBA" id="ARBA00004651"/>
    </source>
</evidence>
<name>A0A8J7GZP5_9FIRM</name>
<dbReference type="EMBL" id="JAEAGR010000011">
    <property type="protein sequence ID" value="MBH1941409.1"/>
    <property type="molecule type" value="Genomic_DNA"/>
</dbReference>
<reference evidence="7" key="1">
    <citation type="submission" date="2020-12" db="EMBL/GenBank/DDBJ databases">
        <title>M. sibirica DSM 26468T genome.</title>
        <authorList>
            <person name="Thieme N."/>
            <person name="Rettenmaier R."/>
            <person name="Zverlov V."/>
            <person name="Liebl W."/>
        </authorList>
    </citation>
    <scope>NUCLEOTIDE SEQUENCE</scope>
    <source>
        <strain evidence="7">DSM 26468</strain>
    </source>
</reference>
<dbReference type="PANTHER" id="PTHR43370">
    <property type="entry name" value="SUGAR ABC TRANSPORTER INTEGRAL MEMBRANE PROTEIN-RELATED"/>
    <property type="match status" value="1"/>
</dbReference>
<dbReference type="PANTHER" id="PTHR43370:SF1">
    <property type="entry name" value="GUANOSINE ABC TRANSPORTER PERMEASE PROTEIN NUPQ"/>
    <property type="match status" value="1"/>
</dbReference>
<dbReference type="RefSeq" id="WP_197661627.1">
    <property type="nucleotide sequence ID" value="NZ_JAEAGR010000011.1"/>
</dbReference>
<keyword evidence="4 6" id="KW-1133">Transmembrane helix</keyword>
<sequence length="323" mass="35036">MDILYYLIQNMLPVAVALLLVALGGMFSERSGVINIALEGIMLFGAFIGCVFVFFIEKTPLKSQPQMILLLGMVVAALAGLLYSMLLSLAAINMKADQTIVGTALNMLVPAGVLLFSKMFFFSDGVTTNTNFYIRKIPLLGDIPVLGKLFFQNTYLTIYVGALLLVIATILFYKTSFGLHLRACGEHPHAADSVGINVYHMRYAGVGLSGILGGTGGFFYAVGIMNGNANGHTGVAGFGFLALAVMIFGQWKPLKILLAALFFAFLRTLAYSVALIPFLRALNINQTYYKMLPYVATMVVLAFTSKKSRAPKAEGIPYDKGMR</sequence>
<keyword evidence="5 6" id="KW-0472">Membrane</keyword>
<keyword evidence="8" id="KW-1185">Reference proteome</keyword>